<dbReference type="InterPro" id="IPR027806">
    <property type="entry name" value="HARBI1_dom"/>
</dbReference>
<dbReference type="OrthoDB" id="79099at2759"/>
<dbReference type="GO" id="GO:0046872">
    <property type="term" value="F:metal ion binding"/>
    <property type="evidence" value="ECO:0007669"/>
    <property type="project" value="UniProtKB-KW"/>
</dbReference>
<evidence type="ECO:0000313" key="5">
    <source>
        <dbReference type="Proteomes" id="UP000243217"/>
    </source>
</evidence>
<name>A0A1V9YS24_9STRA</name>
<comment type="cofactor">
    <cofactor evidence="1">
        <name>a divalent metal cation</name>
        <dbReference type="ChEBI" id="CHEBI:60240"/>
    </cofactor>
</comment>
<comment type="caution">
    <text evidence="4">The sequence shown here is derived from an EMBL/GenBank/DDBJ whole genome shotgun (WGS) entry which is preliminary data.</text>
</comment>
<feature type="non-terminal residue" evidence="4">
    <location>
        <position position="193"/>
    </location>
</feature>
<keyword evidence="5" id="KW-1185">Reference proteome</keyword>
<gene>
    <name evidence="4" type="ORF">THRCLA_22830</name>
</gene>
<dbReference type="Pfam" id="PF13359">
    <property type="entry name" value="DDE_Tnp_4"/>
    <property type="match status" value="1"/>
</dbReference>
<feature type="domain" description="DDE Tnp4" evidence="3">
    <location>
        <begin position="116"/>
        <end position="192"/>
    </location>
</feature>
<protein>
    <recommendedName>
        <fullName evidence="3">DDE Tnp4 domain-containing protein</fullName>
    </recommendedName>
</protein>
<sequence>MVNPRKISKTTLEFILHNWLLETLHYIDPANKSACLHVELLVCLYRLGFFGNAASYQKIATYFHIAVGCGQMYTSRAINGILHLRSQVIIWPDTQGRLQISNRISELPNCIGFVNGALFPFKTKPSFHGEDYYTRKGNYAVHGLIVCNDQKQIMYLHAGYPGSSHDQRALTNFTFFKIIATRFSSKQYICSDS</sequence>
<dbReference type="EMBL" id="JNBS01003093">
    <property type="protein sequence ID" value="OQR88624.1"/>
    <property type="molecule type" value="Genomic_DNA"/>
</dbReference>
<evidence type="ECO:0000259" key="3">
    <source>
        <dbReference type="Pfam" id="PF13359"/>
    </source>
</evidence>
<evidence type="ECO:0000313" key="4">
    <source>
        <dbReference type="EMBL" id="OQR88624.1"/>
    </source>
</evidence>
<evidence type="ECO:0000256" key="2">
    <source>
        <dbReference type="ARBA" id="ARBA00022723"/>
    </source>
</evidence>
<reference evidence="4 5" key="1">
    <citation type="journal article" date="2014" name="Genome Biol. Evol.">
        <title>The secreted proteins of Achlya hypogyna and Thraustotheca clavata identify the ancestral oomycete secretome and reveal gene acquisitions by horizontal gene transfer.</title>
        <authorList>
            <person name="Misner I."/>
            <person name="Blouin N."/>
            <person name="Leonard G."/>
            <person name="Richards T.A."/>
            <person name="Lane C.E."/>
        </authorList>
    </citation>
    <scope>NUCLEOTIDE SEQUENCE [LARGE SCALE GENOMIC DNA]</scope>
    <source>
        <strain evidence="4 5">ATCC 34112</strain>
    </source>
</reference>
<organism evidence="4 5">
    <name type="scientific">Thraustotheca clavata</name>
    <dbReference type="NCBI Taxonomy" id="74557"/>
    <lineage>
        <taxon>Eukaryota</taxon>
        <taxon>Sar</taxon>
        <taxon>Stramenopiles</taxon>
        <taxon>Oomycota</taxon>
        <taxon>Saprolegniomycetes</taxon>
        <taxon>Saprolegniales</taxon>
        <taxon>Achlyaceae</taxon>
        <taxon>Thraustotheca</taxon>
    </lineage>
</organism>
<keyword evidence="2" id="KW-0479">Metal-binding</keyword>
<evidence type="ECO:0000256" key="1">
    <source>
        <dbReference type="ARBA" id="ARBA00001968"/>
    </source>
</evidence>
<dbReference type="STRING" id="74557.A0A1V9YS24"/>
<dbReference type="AlphaFoldDB" id="A0A1V9YS24"/>
<proteinExistence type="predicted"/>
<accession>A0A1V9YS24</accession>
<dbReference type="Proteomes" id="UP000243217">
    <property type="component" value="Unassembled WGS sequence"/>
</dbReference>